<protein>
    <recommendedName>
        <fullName evidence="4">Glycosyltransferase RgtA/B/C/D-like domain-containing protein</fullName>
    </recommendedName>
</protein>
<name>A0A644XAG5_9ZZZZ</name>
<keyword evidence="2" id="KW-1133">Transmembrane helix</keyword>
<dbReference type="AlphaFoldDB" id="A0A644XAG5"/>
<reference evidence="3" key="1">
    <citation type="submission" date="2019-08" db="EMBL/GenBank/DDBJ databases">
        <authorList>
            <person name="Kucharzyk K."/>
            <person name="Murdoch R.W."/>
            <person name="Higgins S."/>
            <person name="Loffler F."/>
        </authorList>
    </citation>
    <scope>NUCLEOTIDE SEQUENCE</scope>
</reference>
<dbReference type="EMBL" id="VSSQ01002040">
    <property type="protein sequence ID" value="MPM12927.1"/>
    <property type="molecule type" value="Genomic_DNA"/>
</dbReference>
<keyword evidence="2" id="KW-0472">Membrane</keyword>
<feature type="transmembrane region" description="Helical" evidence="2">
    <location>
        <begin position="183"/>
        <end position="216"/>
    </location>
</feature>
<feature type="transmembrane region" description="Helical" evidence="2">
    <location>
        <begin position="21"/>
        <end position="42"/>
    </location>
</feature>
<evidence type="ECO:0000313" key="3">
    <source>
        <dbReference type="EMBL" id="MPM12927.1"/>
    </source>
</evidence>
<feature type="transmembrane region" description="Helical" evidence="2">
    <location>
        <begin position="294"/>
        <end position="311"/>
    </location>
</feature>
<feature type="transmembrane region" description="Helical" evidence="2">
    <location>
        <begin position="54"/>
        <end position="73"/>
    </location>
</feature>
<feature type="transmembrane region" description="Helical" evidence="2">
    <location>
        <begin position="80"/>
        <end position="102"/>
    </location>
</feature>
<feature type="region of interest" description="Disordered" evidence="1">
    <location>
        <begin position="1"/>
        <end position="22"/>
    </location>
</feature>
<evidence type="ECO:0000256" key="1">
    <source>
        <dbReference type="SAM" id="MobiDB-lite"/>
    </source>
</evidence>
<sequence length="342" mass="35603">MAKSRTQSKKATPRAPAKKTGSGGYGVPLGALCLLLALWLVYNTVTLEPFSWGLFAEEIILALCAVFALRLLGMAKLANWVPVACIILLCAGIVVYGAAAAAKSGADVTRFLCLAGTAACMLLTARQLDAKPDGTLFCALLFAASLPVLVSQQTTLLEEFMRLLLTAGVLAAVFAVKEKLAWLAFLAAGLIGVSGAAGFYAVFFGAGAAAGLLLGAPKRERGIWVLAVVLTAGLPLVVRLLAADRLPQSAALFAQNVLTPGVLALAIKTHMIRIYGMGLLLLAIRFFVGREDALAVPVLALVGAALFRLLSRSPAAEAWMDAPMLACLAGVGIAKFARPKGR</sequence>
<accession>A0A644XAG5</accession>
<comment type="caution">
    <text evidence="3">The sequence shown here is derived from an EMBL/GenBank/DDBJ whole genome shotgun (WGS) entry which is preliminary data.</text>
</comment>
<evidence type="ECO:0000256" key="2">
    <source>
        <dbReference type="SAM" id="Phobius"/>
    </source>
</evidence>
<feature type="transmembrane region" description="Helical" evidence="2">
    <location>
        <begin position="272"/>
        <end position="288"/>
    </location>
</feature>
<evidence type="ECO:0008006" key="4">
    <source>
        <dbReference type="Google" id="ProtNLM"/>
    </source>
</evidence>
<keyword evidence="2" id="KW-0812">Transmembrane</keyword>
<feature type="compositionally biased region" description="Basic residues" evidence="1">
    <location>
        <begin position="1"/>
        <end position="12"/>
    </location>
</feature>
<feature type="transmembrane region" description="Helical" evidence="2">
    <location>
        <begin position="160"/>
        <end position="176"/>
    </location>
</feature>
<feature type="transmembrane region" description="Helical" evidence="2">
    <location>
        <begin position="222"/>
        <end position="242"/>
    </location>
</feature>
<organism evidence="3">
    <name type="scientific">bioreactor metagenome</name>
    <dbReference type="NCBI Taxonomy" id="1076179"/>
    <lineage>
        <taxon>unclassified sequences</taxon>
        <taxon>metagenomes</taxon>
        <taxon>ecological metagenomes</taxon>
    </lineage>
</organism>
<gene>
    <name evidence="3" type="ORF">SDC9_59282</name>
</gene>
<proteinExistence type="predicted"/>